<feature type="domain" description="N-acetyltransferase" evidence="1">
    <location>
        <begin position="12"/>
        <end position="191"/>
    </location>
</feature>
<organism evidence="2 3">
    <name type="scientific">Salinisphaera orenii YIM 95161</name>
    <dbReference type="NCBI Taxonomy" id="1051139"/>
    <lineage>
        <taxon>Bacteria</taxon>
        <taxon>Pseudomonadati</taxon>
        <taxon>Pseudomonadota</taxon>
        <taxon>Gammaproteobacteria</taxon>
        <taxon>Salinisphaerales</taxon>
        <taxon>Salinisphaeraceae</taxon>
        <taxon>Salinisphaera</taxon>
    </lineage>
</organism>
<evidence type="ECO:0000313" key="3">
    <source>
        <dbReference type="Proteomes" id="UP000285123"/>
    </source>
</evidence>
<dbReference type="Pfam" id="PF00583">
    <property type="entry name" value="Acetyltransf_1"/>
    <property type="match status" value="1"/>
</dbReference>
<accession>A0A423PNR1</accession>
<dbReference type="InterPro" id="IPR016181">
    <property type="entry name" value="Acyl_CoA_acyltransferase"/>
</dbReference>
<gene>
    <name evidence="2" type="ORF">SAHL_11690</name>
</gene>
<dbReference type="Gene3D" id="3.40.630.30">
    <property type="match status" value="1"/>
</dbReference>
<dbReference type="PROSITE" id="PS51186">
    <property type="entry name" value="GNAT"/>
    <property type="match status" value="1"/>
</dbReference>
<dbReference type="EMBL" id="AYKF01000094">
    <property type="protein sequence ID" value="ROO27230.1"/>
    <property type="molecule type" value="Genomic_DNA"/>
</dbReference>
<dbReference type="AlphaFoldDB" id="A0A423PNR1"/>
<protein>
    <submittedName>
        <fullName evidence="2">GNAT family acetyltransferase</fullName>
    </submittedName>
</protein>
<sequence length="198" mass="22784">MAALEFLRRSGDEIAPYVDDLAALRIRVFRDFPYLYDGDVGYERDYLATYVNAPRSLAFMVYDDAALVGATTALPLADEEPAFRQPLADAGFDVARVFYFGESLLLSGYRGRGLGHRFFDEREAWARAVGGFDHACFCAVQRPVDHPLRPTDYQPLDPFWRRRGYTRRDDITAVYRWQDVDCAAETEKRLTFWVRALD</sequence>
<name>A0A423PNR1_9GAMM</name>
<dbReference type="InterPro" id="IPR000182">
    <property type="entry name" value="GNAT_dom"/>
</dbReference>
<dbReference type="RefSeq" id="WP_123591591.1">
    <property type="nucleotide sequence ID" value="NZ_AYKF01000094.1"/>
</dbReference>
<proteinExistence type="predicted"/>
<dbReference type="OrthoDB" id="187903at2"/>
<comment type="caution">
    <text evidence="2">The sequence shown here is derived from an EMBL/GenBank/DDBJ whole genome shotgun (WGS) entry which is preliminary data.</text>
</comment>
<dbReference type="SUPFAM" id="SSF55729">
    <property type="entry name" value="Acyl-CoA N-acyltransferases (Nat)"/>
    <property type="match status" value="1"/>
</dbReference>
<evidence type="ECO:0000313" key="2">
    <source>
        <dbReference type="EMBL" id="ROO27230.1"/>
    </source>
</evidence>
<reference evidence="2 3" key="1">
    <citation type="submission" date="2013-10" db="EMBL/GenBank/DDBJ databases">
        <title>Salinisphaera halophila YIM 95161 Genome Sequencing.</title>
        <authorList>
            <person name="Lai Q."/>
            <person name="Li C."/>
            <person name="Shao Z."/>
        </authorList>
    </citation>
    <scope>NUCLEOTIDE SEQUENCE [LARGE SCALE GENOMIC DNA]</scope>
    <source>
        <strain evidence="2 3">YIM 95161</strain>
    </source>
</reference>
<keyword evidence="2" id="KW-0808">Transferase</keyword>
<evidence type="ECO:0000259" key="1">
    <source>
        <dbReference type="PROSITE" id="PS51186"/>
    </source>
</evidence>
<dbReference type="Proteomes" id="UP000285123">
    <property type="component" value="Unassembled WGS sequence"/>
</dbReference>
<dbReference type="GO" id="GO:0016747">
    <property type="term" value="F:acyltransferase activity, transferring groups other than amino-acyl groups"/>
    <property type="evidence" value="ECO:0007669"/>
    <property type="project" value="InterPro"/>
</dbReference>